<sequence length="138" mass="15712">MSPMEGSTSNPRQQGDQDQISQSPQDYTNLDGDENQDVPQDQNVNEDASVEEENLGGEEDVQLKRKHVFPRYAEYEPHFKHVPTEQDWKNVQNVCDVLSVFKVCTNTISGSEYPTANLYLMEALVWNKEEVKEGGDTM</sequence>
<dbReference type="Proteomes" id="UP001056120">
    <property type="component" value="Linkage Group LG22"/>
</dbReference>
<comment type="caution">
    <text evidence="1">The sequence shown here is derived from an EMBL/GenBank/DDBJ whole genome shotgun (WGS) entry which is preliminary data.</text>
</comment>
<gene>
    <name evidence="1" type="ORF">L1987_65347</name>
</gene>
<protein>
    <submittedName>
        <fullName evidence="1">Uncharacterized protein</fullName>
    </submittedName>
</protein>
<reference evidence="2" key="1">
    <citation type="journal article" date="2022" name="Mol. Ecol. Resour.">
        <title>The genomes of chicory, endive, great burdock and yacon provide insights into Asteraceae palaeo-polyploidization history and plant inulin production.</title>
        <authorList>
            <person name="Fan W."/>
            <person name="Wang S."/>
            <person name="Wang H."/>
            <person name="Wang A."/>
            <person name="Jiang F."/>
            <person name="Liu H."/>
            <person name="Zhao H."/>
            <person name="Xu D."/>
            <person name="Zhang Y."/>
        </authorList>
    </citation>
    <scope>NUCLEOTIDE SEQUENCE [LARGE SCALE GENOMIC DNA]</scope>
    <source>
        <strain evidence="2">cv. Yunnan</strain>
    </source>
</reference>
<organism evidence="1 2">
    <name type="scientific">Smallanthus sonchifolius</name>
    <dbReference type="NCBI Taxonomy" id="185202"/>
    <lineage>
        <taxon>Eukaryota</taxon>
        <taxon>Viridiplantae</taxon>
        <taxon>Streptophyta</taxon>
        <taxon>Embryophyta</taxon>
        <taxon>Tracheophyta</taxon>
        <taxon>Spermatophyta</taxon>
        <taxon>Magnoliopsida</taxon>
        <taxon>eudicotyledons</taxon>
        <taxon>Gunneridae</taxon>
        <taxon>Pentapetalae</taxon>
        <taxon>asterids</taxon>
        <taxon>campanulids</taxon>
        <taxon>Asterales</taxon>
        <taxon>Asteraceae</taxon>
        <taxon>Asteroideae</taxon>
        <taxon>Heliantheae alliance</taxon>
        <taxon>Millerieae</taxon>
        <taxon>Smallanthus</taxon>
    </lineage>
</organism>
<name>A0ACB9BU95_9ASTR</name>
<accession>A0ACB9BU95</accession>
<reference evidence="1 2" key="2">
    <citation type="journal article" date="2022" name="Mol. Ecol. Resour.">
        <title>The genomes of chicory, endive, great burdock and yacon provide insights into Asteraceae paleo-polyploidization history and plant inulin production.</title>
        <authorList>
            <person name="Fan W."/>
            <person name="Wang S."/>
            <person name="Wang H."/>
            <person name="Wang A."/>
            <person name="Jiang F."/>
            <person name="Liu H."/>
            <person name="Zhao H."/>
            <person name="Xu D."/>
            <person name="Zhang Y."/>
        </authorList>
    </citation>
    <scope>NUCLEOTIDE SEQUENCE [LARGE SCALE GENOMIC DNA]</scope>
    <source>
        <strain evidence="2">cv. Yunnan</strain>
        <tissue evidence="1">Leaves</tissue>
    </source>
</reference>
<evidence type="ECO:0000313" key="1">
    <source>
        <dbReference type="EMBL" id="KAI3725557.1"/>
    </source>
</evidence>
<proteinExistence type="predicted"/>
<keyword evidence="2" id="KW-1185">Reference proteome</keyword>
<evidence type="ECO:0000313" key="2">
    <source>
        <dbReference type="Proteomes" id="UP001056120"/>
    </source>
</evidence>
<dbReference type="EMBL" id="CM042039">
    <property type="protein sequence ID" value="KAI3725557.1"/>
    <property type="molecule type" value="Genomic_DNA"/>
</dbReference>